<accession>A0A2A6LV37</accession>
<feature type="transmembrane region" description="Helical" evidence="11">
    <location>
        <begin position="12"/>
        <end position="28"/>
    </location>
</feature>
<dbReference type="GO" id="GO:0006813">
    <property type="term" value="P:potassium ion transport"/>
    <property type="evidence" value="ECO:0007669"/>
    <property type="project" value="UniProtKB-KW"/>
</dbReference>
<keyword evidence="6" id="KW-0630">Potassium</keyword>
<evidence type="ECO:0000256" key="9">
    <source>
        <dbReference type="ARBA" id="ARBA00023136"/>
    </source>
</evidence>
<dbReference type="GO" id="GO:0015297">
    <property type="term" value="F:antiporter activity"/>
    <property type="evidence" value="ECO:0007669"/>
    <property type="project" value="UniProtKB-KW"/>
</dbReference>
<dbReference type="InterPro" id="IPR036291">
    <property type="entry name" value="NAD(P)-bd_dom_sf"/>
</dbReference>
<dbReference type="AlphaFoldDB" id="A0A2A6LV37"/>
<evidence type="ECO:0000256" key="5">
    <source>
        <dbReference type="ARBA" id="ARBA00022692"/>
    </source>
</evidence>
<dbReference type="InterPro" id="IPR038770">
    <property type="entry name" value="Na+/solute_symporter_sf"/>
</dbReference>
<comment type="caution">
    <text evidence="13">The sequence shown here is derived from an EMBL/GenBank/DDBJ whole genome shotgun (WGS) entry which is preliminary data.</text>
</comment>
<reference evidence="13 14" key="1">
    <citation type="submission" date="2017-09" db="EMBL/GenBank/DDBJ databases">
        <title>Comparative genomics of rhizobia isolated from Phaseolus vulgaris in China.</title>
        <authorList>
            <person name="Tong W."/>
        </authorList>
    </citation>
    <scope>NUCLEOTIDE SEQUENCE [LARGE SCALE GENOMIC DNA]</scope>
    <source>
        <strain evidence="13 14">PCH1</strain>
    </source>
</reference>
<keyword evidence="2" id="KW-0813">Transport</keyword>
<dbReference type="Pfam" id="PF00999">
    <property type="entry name" value="Na_H_Exchanger"/>
    <property type="match status" value="1"/>
</dbReference>
<dbReference type="EMBL" id="NWTC01000013">
    <property type="protein sequence ID" value="PDT46434.1"/>
    <property type="molecule type" value="Genomic_DNA"/>
</dbReference>
<feature type="compositionally biased region" description="Basic and acidic residues" evidence="10">
    <location>
        <begin position="592"/>
        <end position="609"/>
    </location>
</feature>
<feature type="transmembrane region" description="Helical" evidence="11">
    <location>
        <begin position="229"/>
        <end position="249"/>
    </location>
</feature>
<feature type="transmembrane region" description="Helical" evidence="11">
    <location>
        <begin position="195"/>
        <end position="217"/>
    </location>
</feature>
<evidence type="ECO:0000256" key="7">
    <source>
        <dbReference type="ARBA" id="ARBA00022989"/>
    </source>
</evidence>
<evidence type="ECO:0000313" key="14">
    <source>
        <dbReference type="Proteomes" id="UP000220353"/>
    </source>
</evidence>
<feature type="transmembrane region" description="Helical" evidence="11">
    <location>
        <begin position="372"/>
        <end position="392"/>
    </location>
</feature>
<feature type="domain" description="RCK N-terminal" evidence="12">
    <location>
        <begin position="417"/>
        <end position="534"/>
    </location>
</feature>
<dbReference type="GO" id="GO:0005886">
    <property type="term" value="C:plasma membrane"/>
    <property type="evidence" value="ECO:0007669"/>
    <property type="project" value="TreeGrafter"/>
</dbReference>
<keyword evidence="4" id="KW-0633">Potassium transport</keyword>
<dbReference type="InterPro" id="IPR003148">
    <property type="entry name" value="RCK_N"/>
</dbReference>
<keyword evidence="8" id="KW-0406">Ion transport</keyword>
<keyword evidence="3" id="KW-0050">Antiport</keyword>
<comment type="subcellular location">
    <subcellularLocation>
        <location evidence="1">Endomembrane system</location>
        <topology evidence="1">Multi-pass membrane protein</topology>
    </subcellularLocation>
</comment>
<dbReference type="PANTHER" id="PTHR46157">
    <property type="entry name" value="K(+) EFFLUX ANTIPORTER 3, CHLOROPLASTIC"/>
    <property type="match status" value="1"/>
</dbReference>
<dbReference type="InterPro" id="IPR006153">
    <property type="entry name" value="Cation/H_exchanger_TM"/>
</dbReference>
<evidence type="ECO:0000256" key="10">
    <source>
        <dbReference type="SAM" id="MobiDB-lite"/>
    </source>
</evidence>
<dbReference type="Gene3D" id="3.40.50.720">
    <property type="entry name" value="NAD(P)-binding Rossmann-like Domain"/>
    <property type="match status" value="1"/>
</dbReference>
<feature type="transmembrane region" description="Helical" evidence="11">
    <location>
        <begin position="33"/>
        <end position="52"/>
    </location>
</feature>
<keyword evidence="9 11" id="KW-0472">Membrane</keyword>
<evidence type="ECO:0000256" key="3">
    <source>
        <dbReference type="ARBA" id="ARBA00022449"/>
    </source>
</evidence>
<feature type="transmembrane region" description="Helical" evidence="11">
    <location>
        <begin position="99"/>
        <end position="122"/>
    </location>
</feature>
<dbReference type="GO" id="GO:1902600">
    <property type="term" value="P:proton transmembrane transport"/>
    <property type="evidence" value="ECO:0007669"/>
    <property type="project" value="InterPro"/>
</dbReference>
<evidence type="ECO:0000256" key="2">
    <source>
        <dbReference type="ARBA" id="ARBA00022448"/>
    </source>
</evidence>
<evidence type="ECO:0000256" key="1">
    <source>
        <dbReference type="ARBA" id="ARBA00004127"/>
    </source>
</evidence>
<proteinExistence type="predicted"/>
<sequence>MTPGPENYKELLLFLATAGVIVPLFGRLRLSPVFGFLAAGIMLGPFGLGALARDLPWLSAVSITDVEEIAHLAEFGVAFLLFMIALELSWKRLLLMRKLVFGLGGLQLLASTAVLASVANLLDQTPASAVVLGSALAMSSTAIILPSLVERKLLNTTVGRASFAVLLFQDLAVAPLLFMVTMLAGPGGTGLGTGLLYALAPAVIALIAMAGLGRLILRPLFKLVAATKSGELFVAACLLVVIGSGLVTALSGQSMALGAFLAGLLLAETEYRRQIEVTIQPFQGLLLGLFFVSVGARLDLSAIIANPVPTVGIAIGFFAIKAGILFLIARLMGLPSRGAGELAVVLGPGGEFALILIGAAVAGGVVSGAAGATATVAATLTMIGIPLLIRMLDRSAASTRMDDTRFAGLTPEQDDGLERVIVVGYGRVGQLVAEMLTRHELLFLAIDADPTLVARERARGHTIFYGDATQIALLRRCGIQSARALVVTLDNADAVESIVRAARSERPDLTIVARARDAVHATELYELNVTDAVPETIEASLQLSQAVLVDIGIPMGRVIASIHEKRDEFRKMLQPPDGSGRGRHAIRAPQAESRKPRSGSDGHARTKDR</sequence>
<evidence type="ECO:0000256" key="11">
    <source>
        <dbReference type="SAM" id="Phobius"/>
    </source>
</evidence>
<dbReference type="PROSITE" id="PS51201">
    <property type="entry name" value="RCK_N"/>
    <property type="match status" value="1"/>
</dbReference>
<keyword evidence="5 11" id="KW-0812">Transmembrane</keyword>
<evidence type="ECO:0000256" key="6">
    <source>
        <dbReference type="ARBA" id="ARBA00022958"/>
    </source>
</evidence>
<evidence type="ECO:0000259" key="12">
    <source>
        <dbReference type="PROSITE" id="PS51201"/>
    </source>
</evidence>
<feature type="transmembrane region" description="Helical" evidence="11">
    <location>
        <begin position="343"/>
        <end position="366"/>
    </location>
</feature>
<dbReference type="Proteomes" id="UP000220353">
    <property type="component" value="Unassembled WGS sequence"/>
</dbReference>
<gene>
    <name evidence="13" type="ORF">CO661_17650</name>
</gene>
<dbReference type="Pfam" id="PF02254">
    <property type="entry name" value="TrkA_N"/>
    <property type="match status" value="1"/>
</dbReference>
<evidence type="ECO:0000256" key="4">
    <source>
        <dbReference type="ARBA" id="ARBA00022538"/>
    </source>
</evidence>
<evidence type="ECO:0000256" key="8">
    <source>
        <dbReference type="ARBA" id="ARBA00023065"/>
    </source>
</evidence>
<organism evidence="13 14">
    <name type="scientific">Rhizobium fredii</name>
    <name type="common">Sinorhizobium fredii</name>
    <dbReference type="NCBI Taxonomy" id="380"/>
    <lineage>
        <taxon>Bacteria</taxon>
        <taxon>Pseudomonadati</taxon>
        <taxon>Pseudomonadota</taxon>
        <taxon>Alphaproteobacteria</taxon>
        <taxon>Hyphomicrobiales</taxon>
        <taxon>Rhizobiaceae</taxon>
        <taxon>Sinorhizobium/Ensifer group</taxon>
        <taxon>Sinorhizobium</taxon>
    </lineage>
</organism>
<feature type="transmembrane region" description="Helical" evidence="11">
    <location>
        <begin position="128"/>
        <end position="149"/>
    </location>
</feature>
<feature type="transmembrane region" description="Helical" evidence="11">
    <location>
        <begin position="161"/>
        <end position="183"/>
    </location>
</feature>
<dbReference type="Gene3D" id="1.20.1530.20">
    <property type="match status" value="1"/>
</dbReference>
<dbReference type="RefSeq" id="WP_097587215.1">
    <property type="nucleotide sequence ID" value="NZ_NWTC01000013.1"/>
</dbReference>
<dbReference type="SUPFAM" id="SSF51735">
    <property type="entry name" value="NAD(P)-binding Rossmann-fold domains"/>
    <property type="match status" value="1"/>
</dbReference>
<dbReference type="PANTHER" id="PTHR46157:SF4">
    <property type="entry name" value="K(+) EFFLUX ANTIPORTER 3, CHLOROPLASTIC"/>
    <property type="match status" value="1"/>
</dbReference>
<evidence type="ECO:0000313" key="13">
    <source>
        <dbReference type="EMBL" id="PDT46434.1"/>
    </source>
</evidence>
<name>A0A2A6LV37_RHIFR</name>
<dbReference type="FunFam" id="3.40.50.720:FF:000036">
    <property type="entry name" value="Glutathione-regulated potassium-efflux system protein KefB"/>
    <property type="match status" value="1"/>
</dbReference>
<keyword evidence="7 11" id="KW-1133">Transmembrane helix</keyword>
<dbReference type="GO" id="GO:0012505">
    <property type="term" value="C:endomembrane system"/>
    <property type="evidence" value="ECO:0007669"/>
    <property type="project" value="UniProtKB-SubCell"/>
</dbReference>
<feature type="transmembrane region" description="Helical" evidence="11">
    <location>
        <begin position="311"/>
        <end position="331"/>
    </location>
</feature>
<feature type="transmembrane region" description="Helical" evidence="11">
    <location>
        <begin position="72"/>
        <end position="90"/>
    </location>
</feature>
<protein>
    <submittedName>
        <fullName evidence="13">Potassium transporter TrkA</fullName>
    </submittedName>
</protein>
<feature type="region of interest" description="Disordered" evidence="10">
    <location>
        <begin position="571"/>
        <end position="609"/>
    </location>
</feature>